<name>A0A417ZBI0_9MICO</name>
<dbReference type="EMBL" id="QWLM01000001">
    <property type="protein sequence ID" value="RHW48004.1"/>
    <property type="molecule type" value="Genomic_DNA"/>
</dbReference>
<dbReference type="RefSeq" id="WP_118912198.1">
    <property type="nucleotide sequence ID" value="NZ_QWLM01000001.1"/>
</dbReference>
<proteinExistence type="predicted"/>
<gene>
    <name evidence="2" type="ORF">D1832_00745</name>
</gene>
<evidence type="ECO:0000256" key="1">
    <source>
        <dbReference type="SAM" id="Phobius"/>
    </source>
</evidence>
<feature type="transmembrane region" description="Helical" evidence="1">
    <location>
        <begin position="282"/>
        <end position="305"/>
    </location>
</feature>
<protein>
    <submittedName>
        <fullName evidence="2">Uncharacterized protein</fullName>
    </submittedName>
</protein>
<evidence type="ECO:0000313" key="3">
    <source>
        <dbReference type="Proteomes" id="UP000285376"/>
    </source>
</evidence>
<evidence type="ECO:0000313" key="2">
    <source>
        <dbReference type="EMBL" id="RHW48004.1"/>
    </source>
</evidence>
<keyword evidence="1" id="KW-0472">Membrane</keyword>
<keyword evidence="1" id="KW-0812">Transmembrane</keyword>
<keyword evidence="1" id="KW-1133">Transmembrane helix</keyword>
<feature type="transmembrane region" description="Helical" evidence="1">
    <location>
        <begin position="30"/>
        <end position="53"/>
    </location>
</feature>
<accession>A0A417ZBI0</accession>
<dbReference type="AlphaFoldDB" id="A0A417ZBI0"/>
<comment type="caution">
    <text evidence="2">The sequence shown here is derived from an EMBL/GenBank/DDBJ whole genome shotgun (WGS) entry which is preliminary data.</text>
</comment>
<feature type="transmembrane region" description="Helical" evidence="1">
    <location>
        <begin position="65"/>
        <end position="90"/>
    </location>
</feature>
<feature type="transmembrane region" description="Helical" evidence="1">
    <location>
        <begin position="248"/>
        <end position="270"/>
    </location>
</feature>
<sequence length="407" mass="43192">MKARPEIIDAHVQELWRTGATRIVSSTGKLVACMVGALGFTAIGGAGLTVVIGERGVLGAFTSTPGSWVCLVAVLFFGVLGIPSLTIQFLRRQTLVIEREGVRVLRGDGRQVAALAWQNVAEVSQFRHRSTSMTNCVLTPEAADLRRATSGAVARGLARATRQSSVPRCGPCRRSSSTSASCPRSFGRRCTAIAPVGACLADPDRHESLSALVTVGAMKPRQHIVAAHVAQLRQRGSTTIGPYHARSALLIAATALCAAPCLFALVSIVTDRGFSGALAHPGAWGALLGSAFFGLGLFILLAQLVRPPALVIDRGGVRFLRGSEGEVAAVEWKDVVDITVVRLRTTTMVNCVLTPEAAARRRAGAGRVENAFTPPEVWSVPPIFATSREPPEILRAALHGYRTGWRL</sequence>
<organism evidence="2 3">
    <name type="scientific">Dermacoccus abyssi</name>
    <dbReference type="NCBI Taxonomy" id="322596"/>
    <lineage>
        <taxon>Bacteria</taxon>
        <taxon>Bacillati</taxon>
        <taxon>Actinomycetota</taxon>
        <taxon>Actinomycetes</taxon>
        <taxon>Micrococcales</taxon>
        <taxon>Dermacoccaceae</taxon>
        <taxon>Dermacoccus</taxon>
    </lineage>
</organism>
<dbReference type="Proteomes" id="UP000285376">
    <property type="component" value="Unassembled WGS sequence"/>
</dbReference>
<reference evidence="2 3" key="1">
    <citation type="submission" date="2018-08" db="EMBL/GenBank/DDBJ databases">
        <title>Whole genome sequence analysis of Dermacoccus abyssi bacteria isolated from Deep Mariana trench Micromonospora spp reveals genes involved in the environmental adaptation and production of secondary metabolites.</title>
        <authorList>
            <person name="Abdel-Mageed W.M."/>
            <person name="Lehri B."/>
            <person name="Nouioui I."/>
            <person name="Goodfellow I."/>
            <person name="Jaspars M."/>
            <person name="Karlyshev A."/>
        </authorList>
    </citation>
    <scope>NUCLEOTIDE SEQUENCE [LARGE SCALE GENOMIC DNA]</scope>
    <source>
        <strain evidence="2 3">MT1.1</strain>
    </source>
</reference>